<organism evidence="6">
    <name type="scientific">Drosophila rhopaloa</name>
    <name type="common">Fruit fly</name>
    <dbReference type="NCBI Taxonomy" id="1041015"/>
    <lineage>
        <taxon>Eukaryota</taxon>
        <taxon>Metazoa</taxon>
        <taxon>Ecdysozoa</taxon>
        <taxon>Arthropoda</taxon>
        <taxon>Hexapoda</taxon>
        <taxon>Insecta</taxon>
        <taxon>Pterygota</taxon>
        <taxon>Neoptera</taxon>
        <taxon>Endopterygota</taxon>
        <taxon>Diptera</taxon>
        <taxon>Brachycera</taxon>
        <taxon>Muscomorpha</taxon>
        <taxon>Ephydroidea</taxon>
        <taxon>Drosophilidae</taxon>
        <taxon>Drosophila</taxon>
        <taxon>Sophophora</taxon>
    </lineage>
</organism>
<protein>
    <recommendedName>
        <fullName evidence="2">Glyoxylate reductase/hydroxypyruvate reductase</fullName>
    </recommendedName>
</protein>
<dbReference type="Gene3D" id="3.40.50.720">
    <property type="entry name" value="NAD(P)-binding Rossmann-like Domain"/>
    <property type="match status" value="2"/>
</dbReference>
<dbReference type="PROSITE" id="PS00671">
    <property type="entry name" value="D_2_HYDROXYACID_DH_3"/>
    <property type="match status" value="1"/>
</dbReference>
<accession>A0A6P4FBC6</accession>
<dbReference type="InterPro" id="IPR036291">
    <property type="entry name" value="NAD(P)-bd_dom_sf"/>
</dbReference>
<proteinExistence type="inferred from homology"/>
<dbReference type="PANTHER" id="PTHR10996">
    <property type="entry name" value="2-HYDROXYACID DEHYDROGENASE-RELATED"/>
    <property type="match status" value="1"/>
</dbReference>
<name>A0A6P4FBC6_DRORH</name>
<sequence>MTLRIMLPRLIIRNFWQLGSHSMPFSSKPSIYVTRPDMDPSTMESLCNSCQVSTCDKPLPVPRDELIRQISRKNALFCTIFEKIDKEVLVAAGSQLKCVATYSVGYEHIDVEECQKRGIRVGYTPGVLTDTTAELAVALLLAANRRLIEATKQVYNGGWKDWAPMWMYGKGLKCSQVGFFGFGRISQEIAARIFPFKPAEITYTTRTKRTKEAEAVNASHVEFDEMLSKSDIIVGCAALNPQTKEIFNTAAFQKMKSNCIFINIARGGIVDQMALLEALESRCIQAAGLDVTTPEPLPLDHPLLKLDNVVILPHIGSAEIETRKEMARITARNILAALLGEKMVAEVNV</sequence>
<evidence type="ECO:0000256" key="3">
    <source>
        <dbReference type="RuleBase" id="RU003719"/>
    </source>
</evidence>
<dbReference type="CDD" id="cd05301">
    <property type="entry name" value="GDH"/>
    <property type="match status" value="1"/>
</dbReference>
<evidence type="ECO:0000256" key="2">
    <source>
        <dbReference type="ARBA" id="ARBA00073306"/>
    </source>
</evidence>
<evidence type="ECO:0000313" key="6">
    <source>
        <dbReference type="RefSeq" id="XP_016987740.1"/>
    </source>
</evidence>
<dbReference type="Pfam" id="PF02826">
    <property type="entry name" value="2-Hacid_dh_C"/>
    <property type="match status" value="1"/>
</dbReference>
<gene>
    <name evidence="6" type="primary">LOC108050535</name>
</gene>
<dbReference type="GO" id="GO:0008465">
    <property type="term" value="F:hydroxypyruvate reductase (NADH) activity"/>
    <property type="evidence" value="ECO:0007669"/>
    <property type="project" value="TreeGrafter"/>
</dbReference>
<feature type="domain" description="D-isomer specific 2-hydroxyacid dehydrogenase catalytic" evidence="4">
    <location>
        <begin position="38"/>
        <end position="348"/>
    </location>
</feature>
<dbReference type="GO" id="GO:0030267">
    <property type="term" value="F:glyoxylate reductase (NADPH) activity"/>
    <property type="evidence" value="ECO:0007669"/>
    <property type="project" value="TreeGrafter"/>
</dbReference>
<dbReference type="InterPro" id="IPR050223">
    <property type="entry name" value="D-isomer_2-hydroxyacid_DH"/>
</dbReference>
<dbReference type="FunFam" id="3.40.50.720:FF:000026">
    <property type="entry name" value="Glyoxylate/hydroxypyruvate reductase B"/>
    <property type="match status" value="1"/>
</dbReference>
<dbReference type="GO" id="GO:0005829">
    <property type="term" value="C:cytosol"/>
    <property type="evidence" value="ECO:0007669"/>
    <property type="project" value="TreeGrafter"/>
</dbReference>
<evidence type="ECO:0000256" key="1">
    <source>
        <dbReference type="ARBA" id="ARBA00023002"/>
    </source>
</evidence>
<dbReference type="PANTHER" id="PTHR10996:SF277">
    <property type="entry name" value="GLYOXYLATE REDUCTASE_HYDROXYPYRUVATE REDUCTASE"/>
    <property type="match status" value="1"/>
</dbReference>
<keyword evidence="1 3" id="KW-0560">Oxidoreductase</keyword>
<feature type="domain" description="D-isomer specific 2-hydroxyacid dehydrogenase NAD-binding" evidence="5">
    <location>
        <begin position="137"/>
        <end position="316"/>
    </location>
</feature>
<dbReference type="RefSeq" id="XP_016987740.1">
    <property type="nucleotide sequence ID" value="XM_017132251.1"/>
</dbReference>
<evidence type="ECO:0000259" key="5">
    <source>
        <dbReference type="Pfam" id="PF02826"/>
    </source>
</evidence>
<dbReference type="SUPFAM" id="SSF51735">
    <property type="entry name" value="NAD(P)-binding Rossmann-fold domains"/>
    <property type="match status" value="1"/>
</dbReference>
<dbReference type="InterPro" id="IPR029753">
    <property type="entry name" value="D-isomer_DH_CS"/>
</dbReference>
<reference evidence="6" key="1">
    <citation type="submission" date="2025-08" db="UniProtKB">
        <authorList>
            <consortium name="RefSeq"/>
        </authorList>
    </citation>
    <scope>IDENTIFICATION</scope>
</reference>
<comment type="similarity">
    <text evidence="3">Belongs to the D-isomer specific 2-hydroxyacid dehydrogenase family.</text>
</comment>
<dbReference type="SUPFAM" id="SSF52283">
    <property type="entry name" value="Formate/glycerate dehydrogenase catalytic domain-like"/>
    <property type="match status" value="1"/>
</dbReference>
<dbReference type="InterPro" id="IPR006140">
    <property type="entry name" value="D-isomer_DH_NAD-bd"/>
</dbReference>
<dbReference type="InterPro" id="IPR006139">
    <property type="entry name" value="D-isomer_2_OHA_DH_cat_dom"/>
</dbReference>
<dbReference type="Pfam" id="PF00389">
    <property type="entry name" value="2-Hacid_dh"/>
    <property type="match status" value="1"/>
</dbReference>
<dbReference type="GO" id="GO:0051287">
    <property type="term" value="F:NAD binding"/>
    <property type="evidence" value="ECO:0007669"/>
    <property type="project" value="InterPro"/>
</dbReference>
<dbReference type="OrthoDB" id="298012at2759"/>
<evidence type="ECO:0000259" key="4">
    <source>
        <dbReference type="Pfam" id="PF00389"/>
    </source>
</evidence>
<dbReference type="AlphaFoldDB" id="A0A6P4FBC6"/>